<dbReference type="InterPro" id="IPR050493">
    <property type="entry name" value="FAD-dep_Monooxygenase_BioMet"/>
</dbReference>
<evidence type="ECO:0000313" key="4">
    <source>
        <dbReference type="EMBL" id="MDR5653401.1"/>
    </source>
</evidence>
<dbReference type="RefSeq" id="WP_310457639.1">
    <property type="nucleotide sequence ID" value="NZ_JAVKPH010000013.1"/>
</dbReference>
<keyword evidence="1" id="KW-0560">Oxidoreductase</keyword>
<feature type="domain" description="FAD-binding" evidence="3">
    <location>
        <begin position="276"/>
        <end position="336"/>
    </location>
</feature>
<accession>A0ABU1F955</accession>
<dbReference type="GO" id="GO:0004497">
    <property type="term" value="F:monooxygenase activity"/>
    <property type="evidence" value="ECO:0007669"/>
    <property type="project" value="UniProtKB-KW"/>
</dbReference>
<dbReference type="InterPro" id="IPR036188">
    <property type="entry name" value="FAD/NAD-bd_sf"/>
</dbReference>
<dbReference type="Proteomes" id="UP001247754">
    <property type="component" value="Unassembled WGS sequence"/>
</dbReference>
<comment type="caution">
    <text evidence="4">The sequence shown here is derived from an EMBL/GenBank/DDBJ whole genome shotgun (WGS) entry which is preliminary data.</text>
</comment>
<keyword evidence="2 4" id="KW-0503">Monooxygenase</keyword>
<gene>
    <name evidence="4" type="ORF">RGD00_12355</name>
</gene>
<dbReference type="SUPFAM" id="SSF51905">
    <property type="entry name" value="FAD/NAD(P)-binding domain"/>
    <property type="match status" value="1"/>
</dbReference>
<dbReference type="PANTHER" id="PTHR13789:SF309">
    <property type="entry name" value="PUTATIVE (AFU_ORTHOLOGUE AFUA_6G14510)-RELATED"/>
    <property type="match status" value="1"/>
</dbReference>
<name>A0ABU1F955_9RHOB</name>
<proteinExistence type="predicted"/>
<evidence type="ECO:0000256" key="2">
    <source>
        <dbReference type="ARBA" id="ARBA00023033"/>
    </source>
</evidence>
<dbReference type="Gene3D" id="3.50.50.60">
    <property type="entry name" value="FAD/NAD(P)-binding domain"/>
    <property type="match status" value="1"/>
</dbReference>
<dbReference type="PANTHER" id="PTHR13789">
    <property type="entry name" value="MONOOXYGENASE"/>
    <property type="match status" value="1"/>
</dbReference>
<evidence type="ECO:0000313" key="5">
    <source>
        <dbReference type="Proteomes" id="UP001247754"/>
    </source>
</evidence>
<dbReference type="InterPro" id="IPR002938">
    <property type="entry name" value="FAD-bd"/>
</dbReference>
<organism evidence="4 5">
    <name type="scientific">Ruixingdingia sedimenti</name>
    <dbReference type="NCBI Taxonomy" id="3073604"/>
    <lineage>
        <taxon>Bacteria</taxon>
        <taxon>Pseudomonadati</taxon>
        <taxon>Pseudomonadota</taxon>
        <taxon>Alphaproteobacteria</taxon>
        <taxon>Rhodobacterales</taxon>
        <taxon>Paracoccaceae</taxon>
        <taxon>Ruixingdingia</taxon>
    </lineage>
</organism>
<dbReference type="PRINTS" id="PR00420">
    <property type="entry name" value="RNGMNOXGNASE"/>
</dbReference>
<evidence type="ECO:0000256" key="1">
    <source>
        <dbReference type="ARBA" id="ARBA00023002"/>
    </source>
</evidence>
<sequence length="386" mass="41373">MTAVRNCLVVGGGVGGLSAAIAFAQRGVEVTLIEKRPDFNVPGVGLGQPACALRVYDRLGVLPPILDIGVHYGHMDVFDPDYNLIMHHDFQMGGGGLPAFCALARVDLHRILLDRAVALGVTIRMATALSGIGEGDGPARVTFEDGGTGTYDLVAGFDGIRSSVRDWMVGDMFGPRPSGFGAWRIQVDRPSHVTGMEFLQGIGGKAGAIPIGPDRMYLFNIRPERFDEFFAQADMHRLLRERLAQFGGYVREIADSLTPQSPIVYGALEPFLLPGPWHRGRAVVGGDAAHVVPPHLTAGAAMAAEDAWALARAVLDGEGGIEDRLAAYGRARFARNAFVYSFARDWLAAEQAVDSPAALAAAAAEMRRNGSRRIAVADRFLEDNPL</sequence>
<evidence type="ECO:0000259" key="3">
    <source>
        <dbReference type="Pfam" id="PF01494"/>
    </source>
</evidence>
<reference evidence="4 5" key="1">
    <citation type="submission" date="2023-09" db="EMBL/GenBank/DDBJ databases">
        <title>Xinfangfangia sedmenti sp. nov., isolated the sedment.</title>
        <authorList>
            <person name="Xu L."/>
        </authorList>
    </citation>
    <scope>NUCLEOTIDE SEQUENCE [LARGE SCALE GENOMIC DNA]</scope>
    <source>
        <strain evidence="4 5">LG-4</strain>
    </source>
</reference>
<protein>
    <submittedName>
        <fullName evidence="4">FAD-dependent monooxygenase</fullName>
    </submittedName>
</protein>
<keyword evidence="5" id="KW-1185">Reference proteome</keyword>
<dbReference type="EMBL" id="JAVKPH010000013">
    <property type="protein sequence ID" value="MDR5653401.1"/>
    <property type="molecule type" value="Genomic_DNA"/>
</dbReference>
<feature type="domain" description="FAD-binding" evidence="3">
    <location>
        <begin position="7"/>
        <end position="176"/>
    </location>
</feature>
<dbReference type="Pfam" id="PF01494">
    <property type="entry name" value="FAD_binding_3"/>
    <property type="match status" value="2"/>
</dbReference>